<protein>
    <submittedName>
        <fullName evidence="1">Addiction module toxin RelE</fullName>
    </submittedName>
</protein>
<dbReference type="RefSeq" id="WP_200585534.1">
    <property type="nucleotide sequence ID" value="NZ_JAEHFY010000008.1"/>
</dbReference>
<organism evidence="1 2">
    <name type="scientific">Pedobacter segetis</name>
    <dbReference type="NCBI Taxonomy" id="2793069"/>
    <lineage>
        <taxon>Bacteria</taxon>
        <taxon>Pseudomonadati</taxon>
        <taxon>Bacteroidota</taxon>
        <taxon>Sphingobacteriia</taxon>
        <taxon>Sphingobacteriales</taxon>
        <taxon>Sphingobacteriaceae</taxon>
        <taxon>Pedobacter</taxon>
    </lineage>
</organism>
<keyword evidence="2" id="KW-1185">Reference proteome</keyword>
<evidence type="ECO:0000313" key="2">
    <source>
        <dbReference type="Proteomes" id="UP000660024"/>
    </source>
</evidence>
<evidence type="ECO:0000313" key="1">
    <source>
        <dbReference type="EMBL" id="MBK0382757.1"/>
    </source>
</evidence>
<proteinExistence type="predicted"/>
<comment type="caution">
    <text evidence="1">The sequence shown here is derived from an EMBL/GenBank/DDBJ whole genome shotgun (WGS) entry which is preliminary data.</text>
</comment>
<accession>A0ABS1BIT6</accession>
<gene>
    <name evidence="1" type="ORF">I5M32_07275</name>
</gene>
<reference evidence="1 2" key="1">
    <citation type="submission" date="2020-12" db="EMBL/GenBank/DDBJ databases">
        <title>Bacterial novel species Pedobacter sp. SD-b isolated from soil.</title>
        <authorList>
            <person name="Jung H.-Y."/>
        </authorList>
    </citation>
    <scope>NUCLEOTIDE SEQUENCE [LARGE SCALE GENOMIC DNA]</scope>
    <source>
        <strain evidence="1 2">SD-b</strain>
    </source>
</reference>
<name>A0ABS1BIT6_9SPHI</name>
<dbReference type="Proteomes" id="UP000660024">
    <property type="component" value="Unassembled WGS sequence"/>
</dbReference>
<dbReference type="EMBL" id="JAEHFY010000008">
    <property type="protein sequence ID" value="MBK0382757.1"/>
    <property type="molecule type" value="Genomic_DNA"/>
</dbReference>
<sequence>MANKVLATSVFKRKVKSLLKKHKTLSISLLKLEDQLLENPYLGVNYGSNIYKIRLADTSKGKGTSGGFRIITYLINEEANSITIQLITILNKSEEDSITKKEVLDLIKKCDL</sequence>